<dbReference type="InterPro" id="IPR036852">
    <property type="entry name" value="Peptidase_S8/S53_dom_sf"/>
</dbReference>
<dbReference type="GO" id="GO:0006508">
    <property type="term" value="P:proteolysis"/>
    <property type="evidence" value="ECO:0007669"/>
    <property type="project" value="InterPro"/>
</dbReference>
<evidence type="ECO:0000259" key="2">
    <source>
        <dbReference type="Pfam" id="PF00082"/>
    </source>
</evidence>
<organism evidence="3">
    <name type="scientific">Tunturiibacter gelidiferens</name>
    <dbReference type="NCBI Taxonomy" id="3069689"/>
    <lineage>
        <taxon>Bacteria</taxon>
        <taxon>Pseudomonadati</taxon>
        <taxon>Acidobacteriota</taxon>
        <taxon>Terriglobia</taxon>
        <taxon>Terriglobales</taxon>
        <taxon>Acidobacteriaceae</taxon>
        <taxon>Tunturiibacter</taxon>
    </lineage>
</organism>
<evidence type="ECO:0000256" key="1">
    <source>
        <dbReference type="PROSITE-ProRule" id="PRU01240"/>
    </source>
</evidence>
<proteinExistence type="inferred from homology"/>
<sequence length="173" mass="18145">MRRLRSLPEVTHATEYFGFSAPSGAGPGLVAPVFPADPLLGTTDQVTDPEQQWYIFRCKIDGAWTRVSGAGVVIADVDKGFFLGHEDLINQVERTYNAWDGTTNVSAGATDHGTGVLGLAGAESNTVGIAGVAFSAKLWAIQHNTGTGQELQGNSLASAIDWAALQDSGGRRG</sequence>
<dbReference type="GO" id="GO:0004252">
    <property type="term" value="F:serine-type endopeptidase activity"/>
    <property type="evidence" value="ECO:0007669"/>
    <property type="project" value="InterPro"/>
</dbReference>
<gene>
    <name evidence="3" type="ORF">RBB81_08890</name>
</gene>
<dbReference type="KEGG" id="tgi:RBB81_08890"/>
<accession>A0AAU7Z573</accession>
<dbReference type="Pfam" id="PF00082">
    <property type="entry name" value="Peptidase_S8"/>
    <property type="match status" value="1"/>
</dbReference>
<dbReference type="EMBL" id="CP132938">
    <property type="protein sequence ID" value="XCB24027.1"/>
    <property type="molecule type" value="Genomic_DNA"/>
</dbReference>
<dbReference type="SUPFAM" id="SSF52743">
    <property type="entry name" value="Subtilisin-like"/>
    <property type="match status" value="1"/>
</dbReference>
<reference evidence="3" key="1">
    <citation type="submission" date="2023-08" db="EMBL/GenBank/DDBJ databases">
        <authorList>
            <person name="Messyasz A."/>
            <person name="Mannisto M.K."/>
            <person name="Kerkhof L.J."/>
            <person name="Haggblom M."/>
        </authorList>
    </citation>
    <scope>NUCLEOTIDE SEQUENCE</scope>
    <source>
        <strain evidence="3">M8UP39</strain>
    </source>
</reference>
<dbReference type="PROSITE" id="PS51892">
    <property type="entry name" value="SUBTILASE"/>
    <property type="match status" value="1"/>
</dbReference>
<evidence type="ECO:0000313" key="3">
    <source>
        <dbReference type="EMBL" id="XCB24027.1"/>
    </source>
</evidence>
<dbReference type="AlphaFoldDB" id="A0AAU7Z573"/>
<reference evidence="3" key="2">
    <citation type="journal article" date="2024" name="Environ. Microbiol.">
        <title>Genome analysis and description of Tunturibacter gen. nov. expands the diversity of Terriglobia in tundra soils.</title>
        <authorList>
            <person name="Messyasz A."/>
            <person name="Mannisto M.K."/>
            <person name="Kerkhof L.J."/>
            <person name="Haggblom M.M."/>
        </authorList>
    </citation>
    <scope>NUCLEOTIDE SEQUENCE</scope>
    <source>
        <strain evidence="3">M8UP39</strain>
    </source>
</reference>
<dbReference type="Gene3D" id="3.40.50.200">
    <property type="entry name" value="Peptidase S8/S53 domain"/>
    <property type="match status" value="1"/>
</dbReference>
<protein>
    <submittedName>
        <fullName evidence="3">S8 family serine peptidase</fullName>
    </submittedName>
</protein>
<name>A0AAU7Z573_9BACT</name>
<dbReference type="RefSeq" id="WP_353073433.1">
    <property type="nucleotide sequence ID" value="NZ_CP132938.1"/>
</dbReference>
<dbReference type="InterPro" id="IPR000209">
    <property type="entry name" value="Peptidase_S8/S53_dom"/>
</dbReference>
<feature type="domain" description="Peptidase S8/S53" evidence="2">
    <location>
        <begin position="69"/>
        <end position="166"/>
    </location>
</feature>
<comment type="similarity">
    <text evidence="1">Belongs to the peptidase S8 family.</text>
</comment>
<comment type="caution">
    <text evidence="1">Lacks conserved residue(s) required for the propagation of feature annotation.</text>
</comment>